<dbReference type="STRING" id="56723.ENSLBEP00000029762"/>
<sequence>YIVSLLFYTTMSGFISNINLLSQTRSHLSRHVGSLSCSDFVWLYIWFASLNLTQSHIFWGRAQLYCKAYHTVLASVRNDQENSEIQQLVGDERFVWIGLYRETWRSWSGGANSKFQNWVDGHPRNLTESCGASVFDANHTGEWVEKYCKDKLPFICHTKSRCVCSLLK</sequence>
<keyword evidence="3" id="KW-1185">Reference proteome</keyword>
<feature type="domain" description="C-type lectin" evidence="1">
    <location>
        <begin position="59"/>
        <end position="157"/>
    </location>
</feature>
<reference evidence="2" key="2">
    <citation type="submission" date="2025-09" db="UniProtKB">
        <authorList>
            <consortium name="Ensembl"/>
        </authorList>
    </citation>
    <scope>IDENTIFICATION</scope>
</reference>
<evidence type="ECO:0000313" key="2">
    <source>
        <dbReference type="Ensembl" id="ENSLBEP00000029762.1"/>
    </source>
</evidence>
<dbReference type="Pfam" id="PF00059">
    <property type="entry name" value="Lectin_C"/>
    <property type="match status" value="1"/>
</dbReference>
<dbReference type="PROSITE" id="PS50041">
    <property type="entry name" value="C_TYPE_LECTIN_2"/>
    <property type="match status" value="1"/>
</dbReference>
<evidence type="ECO:0000259" key="1">
    <source>
        <dbReference type="PROSITE" id="PS50041"/>
    </source>
</evidence>
<name>A0A3Q3GA10_9LABR</name>
<dbReference type="Gene3D" id="3.10.100.10">
    <property type="entry name" value="Mannose-Binding Protein A, subunit A"/>
    <property type="match status" value="1"/>
</dbReference>
<dbReference type="GeneTree" id="ENSGT00940000177380"/>
<dbReference type="InterPro" id="IPR016187">
    <property type="entry name" value="CTDL_fold"/>
</dbReference>
<dbReference type="AlphaFoldDB" id="A0A3Q3GA10"/>
<dbReference type="Proteomes" id="UP000261660">
    <property type="component" value="Unplaced"/>
</dbReference>
<dbReference type="PANTHER" id="PTHR45784:SF3">
    <property type="entry name" value="C-TYPE LECTIN DOMAIN FAMILY 4 MEMBER K-LIKE-RELATED"/>
    <property type="match status" value="1"/>
</dbReference>
<dbReference type="PANTHER" id="PTHR45784">
    <property type="entry name" value="C-TYPE LECTIN DOMAIN FAMILY 20 MEMBER A-RELATED"/>
    <property type="match status" value="1"/>
</dbReference>
<reference evidence="2" key="1">
    <citation type="submission" date="2025-08" db="UniProtKB">
        <authorList>
            <consortium name="Ensembl"/>
        </authorList>
    </citation>
    <scope>IDENTIFICATION</scope>
</reference>
<protein>
    <recommendedName>
        <fullName evidence="1">C-type lectin domain-containing protein</fullName>
    </recommendedName>
</protein>
<dbReference type="InParanoid" id="A0A3Q3GA10"/>
<evidence type="ECO:0000313" key="3">
    <source>
        <dbReference type="Proteomes" id="UP000261660"/>
    </source>
</evidence>
<dbReference type="Ensembl" id="ENSLBET00000031163.1">
    <property type="protein sequence ID" value="ENSLBEP00000029762.1"/>
    <property type="gene ID" value="ENSLBEG00000022516.1"/>
</dbReference>
<dbReference type="InterPro" id="IPR001304">
    <property type="entry name" value="C-type_lectin-like"/>
</dbReference>
<dbReference type="SMART" id="SM00034">
    <property type="entry name" value="CLECT"/>
    <property type="match status" value="1"/>
</dbReference>
<proteinExistence type="predicted"/>
<organism evidence="2 3">
    <name type="scientific">Labrus bergylta</name>
    <name type="common">ballan wrasse</name>
    <dbReference type="NCBI Taxonomy" id="56723"/>
    <lineage>
        <taxon>Eukaryota</taxon>
        <taxon>Metazoa</taxon>
        <taxon>Chordata</taxon>
        <taxon>Craniata</taxon>
        <taxon>Vertebrata</taxon>
        <taxon>Euteleostomi</taxon>
        <taxon>Actinopterygii</taxon>
        <taxon>Neopterygii</taxon>
        <taxon>Teleostei</taxon>
        <taxon>Neoteleostei</taxon>
        <taxon>Acanthomorphata</taxon>
        <taxon>Eupercaria</taxon>
        <taxon>Labriformes</taxon>
        <taxon>Labridae</taxon>
        <taxon>Labrus</taxon>
    </lineage>
</organism>
<dbReference type="InterPro" id="IPR016186">
    <property type="entry name" value="C-type_lectin-like/link_sf"/>
</dbReference>
<accession>A0A3Q3GA10</accession>
<dbReference type="SUPFAM" id="SSF56436">
    <property type="entry name" value="C-type lectin-like"/>
    <property type="match status" value="1"/>
</dbReference>